<evidence type="ECO:0000256" key="3">
    <source>
        <dbReference type="ARBA" id="ARBA00022679"/>
    </source>
</evidence>
<evidence type="ECO:0000256" key="2">
    <source>
        <dbReference type="ARBA" id="ARBA00022676"/>
    </source>
</evidence>
<protein>
    <recommendedName>
        <fullName evidence="6">Galactosyl transferase GMA12/MNN10 family protein</fullName>
    </recommendedName>
</protein>
<dbReference type="SUPFAM" id="SSF53448">
    <property type="entry name" value="Nucleotide-diphospho-sugar transferases"/>
    <property type="match status" value="1"/>
</dbReference>
<reference evidence="4" key="1">
    <citation type="journal article" date="2023" name="Genome Biol. Evol.">
        <title>First Whole Genome Sequence and Flow Cytometry Genome Size Data for the Lichen-Forming Fungus Ramalina farinacea (Ascomycota).</title>
        <authorList>
            <person name="Llewellyn T."/>
            <person name="Mian S."/>
            <person name="Hill R."/>
            <person name="Leitch I.J."/>
            <person name="Gaya E."/>
        </authorList>
    </citation>
    <scope>NUCLEOTIDE SEQUENCE</scope>
    <source>
        <strain evidence="4">LIQ254RAFAR</strain>
    </source>
</reference>
<comment type="caution">
    <text evidence="4">The sequence shown here is derived from an EMBL/GenBank/DDBJ whole genome shotgun (WGS) entry which is preliminary data.</text>
</comment>
<sequence length="304" mass="34946">MVYQTNKLNIAYERAIDSHLRHGEKWGVPTHILRHDIVEAGYFNKPAYLLGMLISEMAKPFGKRADWIVWFDADTICLNHAVPWTLFLPPPGFEEIHFLGTKDQNGFNAGMFMIRVHEWSVKAMSEVIALRQLKPEVKFEFEDQGAIGWVLNRRGYEEHVLYQPHNWWNAFGLQQAPSKTDLFLLHFAGVDCCGNSESKATVMSRWLDKLDVNPDEYYTPLHNMTLPSEIDAYWDSLASAQKTLEEADAWQAQSRYKGMDLQVTRGQLQKSIFREADDLSRLRSEVASLENIMTDAESKSKDAS</sequence>
<organism evidence="4 5">
    <name type="scientific">Ramalina farinacea</name>
    <dbReference type="NCBI Taxonomy" id="258253"/>
    <lineage>
        <taxon>Eukaryota</taxon>
        <taxon>Fungi</taxon>
        <taxon>Dikarya</taxon>
        <taxon>Ascomycota</taxon>
        <taxon>Pezizomycotina</taxon>
        <taxon>Lecanoromycetes</taxon>
        <taxon>OSLEUM clade</taxon>
        <taxon>Lecanoromycetidae</taxon>
        <taxon>Lecanorales</taxon>
        <taxon>Lecanorineae</taxon>
        <taxon>Ramalinaceae</taxon>
        <taxon>Ramalina</taxon>
    </lineage>
</organism>
<evidence type="ECO:0000313" key="4">
    <source>
        <dbReference type="EMBL" id="MDI1490241.1"/>
    </source>
</evidence>
<dbReference type="GO" id="GO:0016757">
    <property type="term" value="F:glycosyltransferase activity"/>
    <property type="evidence" value="ECO:0007669"/>
    <property type="project" value="UniProtKB-KW"/>
</dbReference>
<dbReference type="PANTHER" id="PTHR31306">
    <property type="entry name" value="ALPHA-1,6-MANNOSYLTRANSFERASE MNN11-RELATED"/>
    <property type="match status" value="1"/>
</dbReference>
<comment type="similarity">
    <text evidence="1">Belongs to the glycosyltransferase 34 family.</text>
</comment>
<keyword evidence="5" id="KW-1185">Reference proteome</keyword>
<keyword evidence="2" id="KW-0328">Glycosyltransferase</keyword>
<dbReference type="InterPro" id="IPR029044">
    <property type="entry name" value="Nucleotide-diphossugar_trans"/>
</dbReference>
<proteinExistence type="inferred from homology"/>
<dbReference type="PANTHER" id="PTHR31306:SF8">
    <property type="entry name" value="GLYCOSYLTRANSFERASE FAMILY 34 PROTEIN"/>
    <property type="match status" value="1"/>
</dbReference>
<dbReference type="GO" id="GO:0006487">
    <property type="term" value="P:protein N-linked glycosylation"/>
    <property type="evidence" value="ECO:0007669"/>
    <property type="project" value="TreeGrafter"/>
</dbReference>
<dbReference type="InterPro" id="IPR008630">
    <property type="entry name" value="Glyco_trans_34"/>
</dbReference>
<name>A0AA43QSC6_9LECA</name>
<evidence type="ECO:0000256" key="1">
    <source>
        <dbReference type="ARBA" id="ARBA00005664"/>
    </source>
</evidence>
<dbReference type="AlphaFoldDB" id="A0AA43QSC6"/>
<dbReference type="Pfam" id="PF05637">
    <property type="entry name" value="Glyco_transf_34"/>
    <property type="match status" value="1"/>
</dbReference>
<keyword evidence="3" id="KW-0808">Transferase</keyword>
<evidence type="ECO:0008006" key="6">
    <source>
        <dbReference type="Google" id="ProtNLM"/>
    </source>
</evidence>
<dbReference type="EMBL" id="JAPUFD010000011">
    <property type="protein sequence ID" value="MDI1490241.1"/>
    <property type="molecule type" value="Genomic_DNA"/>
</dbReference>
<evidence type="ECO:0000313" key="5">
    <source>
        <dbReference type="Proteomes" id="UP001161017"/>
    </source>
</evidence>
<gene>
    <name evidence="4" type="ORF">OHK93_001441</name>
</gene>
<dbReference type="GO" id="GO:0000139">
    <property type="term" value="C:Golgi membrane"/>
    <property type="evidence" value="ECO:0007669"/>
    <property type="project" value="TreeGrafter"/>
</dbReference>
<dbReference type="Gene3D" id="3.90.550.10">
    <property type="entry name" value="Spore Coat Polysaccharide Biosynthesis Protein SpsA, Chain A"/>
    <property type="match status" value="1"/>
</dbReference>
<dbReference type="Proteomes" id="UP001161017">
    <property type="component" value="Unassembled WGS sequence"/>
</dbReference>
<accession>A0AA43QSC6</accession>